<accession>A0A0D8J9D9</accession>
<dbReference type="OrthoDB" id="428577at2"/>
<feature type="active site" description="Proton donor" evidence="3">
    <location>
        <position position="173"/>
    </location>
</feature>
<dbReference type="Proteomes" id="UP000032544">
    <property type="component" value="Unassembled WGS sequence"/>
</dbReference>
<feature type="binding site" evidence="4">
    <location>
        <position position="233"/>
    </location>
    <ligand>
        <name>substrate</name>
    </ligand>
</feature>
<evidence type="ECO:0000313" key="7">
    <source>
        <dbReference type="Proteomes" id="UP000032544"/>
    </source>
</evidence>
<name>A0A0D8J9D9_9BACT</name>
<keyword evidence="1 6" id="KW-0378">Hydrolase</keyword>
<comment type="similarity">
    <text evidence="2">Belongs to the glycosyl hydrolase 88 family.</text>
</comment>
<reference evidence="6 7" key="1">
    <citation type="submission" date="2014-09" db="EMBL/GenBank/DDBJ databases">
        <title>Draft Genome Sequence of Draconibacterium sp. JN14CK-3.</title>
        <authorList>
            <person name="Dong C."/>
            <person name="Lai Q."/>
            <person name="Shao Z."/>
        </authorList>
    </citation>
    <scope>NUCLEOTIDE SEQUENCE [LARGE SCALE GENOMIC DNA]</scope>
    <source>
        <strain evidence="6 7">JN14CK-3</strain>
    </source>
</reference>
<gene>
    <name evidence="6" type="ORF">LH29_15020</name>
</gene>
<dbReference type="PATRIC" id="fig|1544798.3.peg.3171"/>
<dbReference type="InterPro" id="IPR012341">
    <property type="entry name" value="6hp_glycosidase-like_sf"/>
</dbReference>
<evidence type="ECO:0000313" key="6">
    <source>
        <dbReference type="EMBL" id="KJF43517.1"/>
    </source>
</evidence>
<evidence type="ECO:0000256" key="1">
    <source>
        <dbReference type="ARBA" id="ARBA00022801"/>
    </source>
</evidence>
<dbReference type="PANTHER" id="PTHR36845:SF1">
    <property type="entry name" value="HYDROLASE, PUTATIVE (AFU_ORTHOLOGUE AFUA_7G05090)-RELATED"/>
    <property type="match status" value="1"/>
</dbReference>
<dbReference type="Gene3D" id="1.50.10.10">
    <property type="match status" value="1"/>
</dbReference>
<evidence type="ECO:0000256" key="5">
    <source>
        <dbReference type="SAM" id="SignalP"/>
    </source>
</evidence>
<dbReference type="GO" id="GO:0052757">
    <property type="term" value="F:chondroitin hydrolase activity"/>
    <property type="evidence" value="ECO:0007669"/>
    <property type="project" value="TreeGrafter"/>
</dbReference>
<feature type="chain" id="PRO_5002330793" evidence="5">
    <location>
        <begin position="21"/>
        <end position="393"/>
    </location>
</feature>
<protein>
    <submittedName>
        <fullName evidence="6">Glucuronyl hydrolase</fullName>
    </submittedName>
</protein>
<dbReference type="Pfam" id="PF07470">
    <property type="entry name" value="Glyco_hydro_88"/>
    <property type="match status" value="1"/>
</dbReference>
<evidence type="ECO:0000256" key="2">
    <source>
        <dbReference type="ARBA" id="ARBA00038358"/>
    </source>
</evidence>
<keyword evidence="5" id="KW-0732">Signal</keyword>
<feature type="binding site" evidence="4">
    <location>
        <position position="362"/>
    </location>
    <ligand>
        <name>substrate</name>
    </ligand>
</feature>
<feature type="active site" description="Nucleophile" evidence="3">
    <location>
        <position position="113"/>
    </location>
</feature>
<evidence type="ECO:0000256" key="4">
    <source>
        <dbReference type="PIRSR" id="PIRSR610905-2"/>
    </source>
</evidence>
<feature type="binding site" evidence="4">
    <location>
        <position position="173"/>
    </location>
    <ligand>
        <name>substrate</name>
    </ligand>
</feature>
<dbReference type="STRING" id="1544798.LH29_15020"/>
<dbReference type="SUPFAM" id="SSF48208">
    <property type="entry name" value="Six-hairpin glycosidases"/>
    <property type="match status" value="1"/>
</dbReference>
<evidence type="ECO:0000256" key="3">
    <source>
        <dbReference type="PIRSR" id="PIRSR610905-1"/>
    </source>
</evidence>
<dbReference type="InterPro" id="IPR010905">
    <property type="entry name" value="Glyco_hydro_88"/>
</dbReference>
<dbReference type="PANTHER" id="PTHR36845">
    <property type="entry name" value="HYDROLASE, PUTATIVE (AFU_ORTHOLOGUE AFUA_7G05090)-RELATED"/>
    <property type="match status" value="1"/>
</dbReference>
<dbReference type="GO" id="GO:0000272">
    <property type="term" value="P:polysaccharide catabolic process"/>
    <property type="evidence" value="ECO:0007669"/>
    <property type="project" value="TreeGrafter"/>
</dbReference>
<dbReference type="InterPro" id="IPR052369">
    <property type="entry name" value="UG_Glycosaminoglycan_Hydrolase"/>
</dbReference>
<feature type="binding site" evidence="4">
    <location>
        <position position="245"/>
    </location>
    <ligand>
        <name>substrate</name>
    </ligand>
</feature>
<dbReference type="InterPro" id="IPR008928">
    <property type="entry name" value="6-hairpin_glycosidase_sf"/>
</dbReference>
<sequence>MGKLKLILLSLLLWSCNSYNAPKELSSTLNTLENKLRVSAEMFSEMRTNRLVSPRSVEDDKIVMVPAKDWTSGFFAGELWMMYELTSDEHWKEMALEYTLPLEKEKWNGRTHDMGFKMYYSFGKAWKNTKNSEYKDILLQSAQTLAIRFRPNIGCIRSWDFNSEKWDYPVIIDNLMNLELLFWAAKETGNELFKQIAVLHAENTMKNHFREDNSSYHVVDYNPNTGKVQTKCTHQGLSDESAWSRGQAWGLYGYTMIYRETGNKKFLEQAEKIAAYILNHPNLPENLIPFWDFNAPGIPNEPLDASAGAIIASALYELSTFSLNKDAYLIAADKIIDTLLSEAFLANPTENHGFLLKHSTGSKAHNSEIDVPLIYADYYFLEAILRKSKLMIN</sequence>
<dbReference type="AlphaFoldDB" id="A0A0D8J9D9"/>
<keyword evidence="7" id="KW-1185">Reference proteome</keyword>
<feature type="signal peptide" evidence="5">
    <location>
        <begin position="1"/>
        <end position="20"/>
    </location>
</feature>
<proteinExistence type="inferred from homology"/>
<feature type="binding site" evidence="4">
    <location>
        <position position="113"/>
    </location>
    <ligand>
        <name>substrate</name>
    </ligand>
</feature>
<organism evidence="6 7">
    <name type="scientific">Draconibacterium sediminis</name>
    <dbReference type="NCBI Taxonomy" id="1544798"/>
    <lineage>
        <taxon>Bacteria</taxon>
        <taxon>Pseudomonadati</taxon>
        <taxon>Bacteroidota</taxon>
        <taxon>Bacteroidia</taxon>
        <taxon>Marinilabiliales</taxon>
        <taxon>Prolixibacteraceae</taxon>
        <taxon>Draconibacterium</taxon>
    </lineage>
</organism>
<dbReference type="EMBL" id="JRHC01000003">
    <property type="protein sequence ID" value="KJF43517.1"/>
    <property type="molecule type" value="Genomic_DNA"/>
</dbReference>
<feature type="binding site" evidence="4">
    <location>
        <position position="249"/>
    </location>
    <ligand>
        <name>substrate</name>
    </ligand>
</feature>
<comment type="caution">
    <text evidence="6">The sequence shown here is derived from an EMBL/GenBank/DDBJ whole genome shotgun (WGS) entry which is preliminary data.</text>
</comment>